<feature type="transmembrane region" description="Helical" evidence="10">
    <location>
        <begin position="265"/>
        <end position="284"/>
    </location>
</feature>
<keyword evidence="7 10" id="KW-0472">Membrane</keyword>
<comment type="subcellular location">
    <subcellularLocation>
        <location evidence="1 10">Cell membrane</location>
        <topology evidence="1 10">Multi-pass membrane protein</topology>
    </subcellularLocation>
</comment>
<comment type="similarity">
    <text evidence="10">Belongs to the insect chemoreceptor superfamily. Heteromeric odorant receptor channel (TC 1.A.69) family.</text>
</comment>
<feature type="transmembrane region" description="Helical" evidence="10">
    <location>
        <begin position="68"/>
        <end position="88"/>
    </location>
</feature>
<evidence type="ECO:0000313" key="11">
    <source>
        <dbReference type="EMBL" id="KAL0108551.1"/>
    </source>
</evidence>
<name>A0AAW2F1I8_9HYME</name>
<keyword evidence="9 10" id="KW-0807">Transducer</keyword>
<organism evidence="11 12">
    <name type="scientific">Cardiocondyla obscurior</name>
    <dbReference type="NCBI Taxonomy" id="286306"/>
    <lineage>
        <taxon>Eukaryota</taxon>
        <taxon>Metazoa</taxon>
        <taxon>Ecdysozoa</taxon>
        <taxon>Arthropoda</taxon>
        <taxon>Hexapoda</taxon>
        <taxon>Insecta</taxon>
        <taxon>Pterygota</taxon>
        <taxon>Neoptera</taxon>
        <taxon>Endopterygota</taxon>
        <taxon>Hymenoptera</taxon>
        <taxon>Apocrita</taxon>
        <taxon>Aculeata</taxon>
        <taxon>Formicoidea</taxon>
        <taxon>Formicidae</taxon>
        <taxon>Myrmicinae</taxon>
        <taxon>Cardiocondyla</taxon>
    </lineage>
</organism>
<dbReference type="Pfam" id="PF02949">
    <property type="entry name" value="7tm_6"/>
    <property type="match status" value="1"/>
</dbReference>
<dbReference type="AlphaFoldDB" id="A0AAW2F1I8"/>
<evidence type="ECO:0000256" key="3">
    <source>
        <dbReference type="ARBA" id="ARBA00022606"/>
    </source>
</evidence>
<dbReference type="GO" id="GO:0004984">
    <property type="term" value="F:olfactory receptor activity"/>
    <property type="evidence" value="ECO:0007669"/>
    <property type="project" value="InterPro"/>
</dbReference>
<feature type="transmembrane region" description="Helical" evidence="10">
    <location>
        <begin position="144"/>
        <end position="164"/>
    </location>
</feature>
<dbReference type="PANTHER" id="PTHR21137">
    <property type="entry name" value="ODORANT RECEPTOR"/>
    <property type="match status" value="1"/>
</dbReference>
<keyword evidence="5 10" id="KW-0552">Olfaction</keyword>
<keyword evidence="8 10" id="KW-0675">Receptor</keyword>
<accession>A0AAW2F1I8</accession>
<evidence type="ECO:0000256" key="7">
    <source>
        <dbReference type="ARBA" id="ARBA00023136"/>
    </source>
</evidence>
<evidence type="ECO:0000313" key="12">
    <source>
        <dbReference type="Proteomes" id="UP001430953"/>
    </source>
</evidence>
<evidence type="ECO:0000256" key="4">
    <source>
        <dbReference type="ARBA" id="ARBA00022692"/>
    </source>
</evidence>
<feature type="transmembrane region" description="Helical" evidence="10">
    <location>
        <begin position="170"/>
        <end position="188"/>
    </location>
</feature>
<proteinExistence type="inferred from homology"/>
<keyword evidence="12" id="KW-1185">Reference proteome</keyword>
<evidence type="ECO:0000256" key="9">
    <source>
        <dbReference type="ARBA" id="ARBA00023224"/>
    </source>
</evidence>
<evidence type="ECO:0000256" key="5">
    <source>
        <dbReference type="ARBA" id="ARBA00022725"/>
    </source>
</evidence>
<evidence type="ECO:0000256" key="8">
    <source>
        <dbReference type="ARBA" id="ARBA00023170"/>
    </source>
</evidence>
<comment type="caution">
    <text evidence="11">The sequence shown here is derived from an EMBL/GenBank/DDBJ whole genome shotgun (WGS) entry which is preliminary data.</text>
</comment>
<evidence type="ECO:0000256" key="2">
    <source>
        <dbReference type="ARBA" id="ARBA00022475"/>
    </source>
</evidence>
<comment type="caution">
    <text evidence="10">Lacks conserved residue(s) required for the propagation of feature annotation.</text>
</comment>
<keyword evidence="4 10" id="KW-0812">Transmembrane</keyword>
<protein>
    <recommendedName>
        <fullName evidence="10">Odorant receptor</fullName>
    </recommendedName>
</protein>
<feature type="transmembrane region" description="Helical" evidence="10">
    <location>
        <begin position="94"/>
        <end position="123"/>
    </location>
</feature>
<keyword evidence="2" id="KW-1003">Cell membrane</keyword>
<keyword evidence="3 10" id="KW-0716">Sensory transduction</keyword>
<dbReference type="GO" id="GO:0005549">
    <property type="term" value="F:odorant binding"/>
    <property type="evidence" value="ECO:0007669"/>
    <property type="project" value="InterPro"/>
</dbReference>
<gene>
    <name evidence="11" type="ORF">PUN28_015217</name>
</gene>
<reference evidence="11 12" key="1">
    <citation type="submission" date="2023-03" db="EMBL/GenBank/DDBJ databases">
        <title>High recombination rates correlate with genetic variation in Cardiocondyla obscurior ants.</title>
        <authorList>
            <person name="Errbii M."/>
        </authorList>
    </citation>
    <scope>NUCLEOTIDE SEQUENCE [LARGE SCALE GENOMIC DNA]</scope>
    <source>
        <strain evidence="11">Alpha-2009</strain>
        <tissue evidence="11">Whole body</tissue>
    </source>
</reference>
<feature type="transmembrane region" description="Helical" evidence="10">
    <location>
        <begin position="233"/>
        <end position="253"/>
    </location>
</feature>
<evidence type="ECO:0000256" key="1">
    <source>
        <dbReference type="ARBA" id="ARBA00004651"/>
    </source>
</evidence>
<dbReference type="GO" id="GO:0007165">
    <property type="term" value="P:signal transduction"/>
    <property type="evidence" value="ECO:0007669"/>
    <property type="project" value="UniProtKB-KW"/>
</dbReference>
<dbReference type="GO" id="GO:0005886">
    <property type="term" value="C:plasma membrane"/>
    <property type="evidence" value="ECO:0007669"/>
    <property type="project" value="UniProtKB-SubCell"/>
</dbReference>
<evidence type="ECO:0000256" key="10">
    <source>
        <dbReference type="RuleBase" id="RU351113"/>
    </source>
</evidence>
<dbReference type="InterPro" id="IPR004117">
    <property type="entry name" value="7tm6_olfct_rcpt"/>
</dbReference>
<keyword evidence="6 10" id="KW-1133">Transmembrane helix</keyword>
<dbReference type="Proteomes" id="UP001430953">
    <property type="component" value="Unassembled WGS sequence"/>
</dbReference>
<evidence type="ECO:0000256" key="6">
    <source>
        <dbReference type="ARBA" id="ARBA00022989"/>
    </source>
</evidence>
<dbReference type="PANTHER" id="PTHR21137:SF35">
    <property type="entry name" value="ODORANT RECEPTOR 19A-RELATED"/>
    <property type="match status" value="1"/>
</dbReference>
<sequence length="360" mass="42265">MLSVTILVKLYACYFSRCKMKVLIDELFIDWNELETPEEYEIMKRYAKNTRRYAIGYVCKNKSCNFRLYTVVFIILCNCNLTIVQLQFDHNEFFSVAVYCYFALYVFLLMSLIPQVLDVVLPLNESRPRLSAYPAYYFVDESKYSYYILLHAIIAWKIALTGLVSYDCMVLTYIEYVCSIFALIGLRFERMICNKTADVFHPHTCEVNRKQIAFFVHTHQKALKFAQLIEDGFSLAYAIQVAINTIVISITLLQITQQDANILEVIRYVFYVAGQLIHLFCISFEGQKLIDHSLQTRDKIYNSLWYETSTKWQKMILFVMQRSLQPIFLSAGKIYIFSMQNYSHVLQTSMSYFTVLSSFD</sequence>
<dbReference type="EMBL" id="JADYXP020000016">
    <property type="protein sequence ID" value="KAL0108551.1"/>
    <property type="molecule type" value="Genomic_DNA"/>
</dbReference>